<dbReference type="EMBL" id="QHKS01000010">
    <property type="protein sequence ID" value="RDK01626.1"/>
    <property type="molecule type" value="Genomic_DNA"/>
</dbReference>
<comment type="caution">
    <text evidence="1">The sequence shown here is derived from an EMBL/GenBank/DDBJ whole genome shotgun (WGS) entry which is preliminary data.</text>
</comment>
<dbReference type="AlphaFoldDB" id="A0A370N7P8"/>
<dbReference type="RefSeq" id="WP_115102018.1">
    <property type="nucleotide sequence ID" value="NZ_QHKS01000010.1"/>
</dbReference>
<sequence>MTENRTRAPSGEPIDIKEVVGHVDTASGLLAYAAQSFADTCAIFEAIRAAAAEGSLISRLAQLGINNCETHEGDFTKYCGDYNAHTERFSVALTGNPFRRLHSAEDSLRGGA</sequence>
<proteinExistence type="predicted"/>
<gene>
    <name evidence="1" type="ORF">DLM46_17650</name>
</gene>
<name>A0A370N7P8_9BURK</name>
<reference evidence="2" key="1">
    <citation type="submission" date="2018-05" db="EMBL/GenBank/DDBJ databases">
        <authorList>
            <person name="Feng T."/>
        </authorList>
    </citation>
    <scope>NUCLEOTIDE SEQUENCE [LARGE SCALE GENOMIC DNA]</scope>
    <source>
        <strain evidence="2">S27</strain>
    </source>
</reference>
<accession>A0A370N7P8</accession>
<protein>
    <submittedName>
        <fullName evidence="1">Uncharacterized protein</fullName>
    </submittedName>
</protein>
<keyword evidence="2" id="KW-1185">Reference proteome</keyword>
<dbReference type="Proteomes" id="UP000254875">
    <property type="component" value="Unassembled WGS sequence"/>
</dbReference>
<evidence type="ECO:0000313" key="1">
    <source>
        <dbReference type="EMBL" id="RDK01626.1"/>
    </source>
</evidence>
<dbReference type="OrthoDB" id="9103861at2"/>
<organism evidence="1 2">
    <name type="scientific">Paraburkholderia lacunae</name>
    <dbReference type="NCBI Taxonomy" id="2211104"/>
    <lineage>
        <taxon>Bacteria</taxon>
        <taxon>Pseudomonadati</taxon>
        <taxon>Pseudomonadota</taxon>
        <taxon>Betaproteobacteria</taxon>
        <taxon>Burkholderiales</taxon>
        <taxon>Burkholderiaceae</taxon>
        <taxon>Paraburkholderia</taxon>
    </lineage>
</organism>
<evidence type="ECO:0000313" key="2">
    <source>
        <dbReference type="Proteomes" id="UP000254875"/>
    </source>
</evidence>